<reference evidence="2 4" key="2">
    <citation type="submission" date="2018-11" db="EMBL/GenBank/DDBJ databases">
        <authorList>
            <consortium name="Pathogen Informatics"/>
        </authorList>
    </citation>
    <scope>NUCLEOTIDE SEQUENCE [LARGE SCALE GENOMIC DNA]</scope>
</reference>
<evidence type="ECO:0000313" key="4">
    <source>
        <dbReference type="Proteomes" id="UP000274756"/>
    </source>
</evidence>
<dbReference type="WBParaSite" id="DME_0000161701-mRNA-1">
    <property type="protein sequence ID" value="DME_0000161701-mRNA-1"/>
    <property type="gene ID" value="DME_0000161701"/>
</dbReference>
<keyword evidence="4" id="KW-1185">Reference proteome</keyword>
<sequence>MVLLYTFPRCSSSSSLTIPLAQEMRETLPITGHFDSVDLSNNNYTNCYNLHESVNESKFEFGNISAYKLPFYKGFYSFVTGKDHRQIYKQMEIDSEEEDDYSERPSTTSVENYSVIHRVNEAKRITDENLRRKVLKLSTSKIQTISASNVSTSLRKSVLIINMMKRLQREIDLCDVDVYDSLREESTALAVYIDKEDQENEEREKKEIKSLWQSGECYVQQGNNNYAINTSGRFNYLNWPWSDGQSVFSATNDTFQDLNADNSIFLEYVQCAIKPSNETTTSKEISSSCAAFPLPSNATNISGNDALCRKTSENDYVEEYIDMWRKWEENNYNPLVDCNLSQFDIINLFGLPSVNNRVILSTA</sequence>
<dbReference type="OrthoDB" id="5810123at2759"/>
<dbReference type="Proteomes" id="UP000274756">
    <property type="component" value="Unassembled WGS sequence"/>
</dbReference>
<dbReference type="InterPro" id="IPR009263">
    <property type="entry name" value="SERTA_dom"/>
</dbReference>
<protein>
    <submittedName>
        <fullName evidence="5">SERTA domain-containing protein</fullName>
    </submittedName>
</protein>
<gene>
    <name evidence="2" type="ORF">DME_LOCUS5977</name>
</gene>
<evidence type="ECO:0000313" key="3">
    <source>
        <dbReference type="Proteomes" id="UP000038040"/>
    </source>
</evidence>
<evidence type="ECO:0000259" key="1">
    <source>
        <dbReference type="PROSITE" id="PS51053"/>
    </source>
</evidence>
<dbReference type="AlphaFoldDB" id="A0A0N4U4B5"/>
<dbReference type="PROSITE" id="PS51053">
    <property type="entry name" value="SERTA"/>
    <property type="match status" value="1"/>
</dbReference>
<proteinExistence type="predicted"/>
<evidence type="ECO:0000313" key="2">
    <source>
        <dbReference type="EMBL" id="VDN56004.1"/>
    </source>
</evidence>
<accession>A0A0N4U4B5</accession>
<organism evidence="3 5">
    <name type="scientific">Dracunculus medinensis</name>
    <name type="common">Guinea worm</name>
    <dbReference type="NCBI Taxonomy" id="318479"/>
    <lineage>
        <taxon>Eukaryota</taxon>
        <taxon>Metazoa</taxon>
        <taxon>Ecdysozoa</taxon>
        <taxon>Nematoda</taxon>
        <taxon>Chromadorea</taxon>
        <taxon>Rhabditida</taxon>
        <taxon>Spirurina</taxon>
        <taxon>Dracunculoidea</taxon>
        <taxon>Dracunculidae</taxon>
        <taxon>Dracunculus</taxon>
    </lineage>
</organism>
<reference evidence="5" key="1">
    <citation type="submission" date="2017-02" db="UniProtKB">
        <authorList>
            <consortium name="WormBaseParasite"/>
        </authorList>
    </citation>
    <scope>IDENTIFICATION</scope>
</reference>
<dbReference type="Proteomes" id="UP000038040">
    <property type="component" value="Unplaced"/>
</dbReference>
<feature type="domain" description="SERTA" evidence="1">
    <location>
        <begin position="127"/>
        <end position="175"/>
    </location>
</feature>
<dbReference type="Pfam" id="PF06031">
    <property type="entry name" value="SERTA"/>
    <property type="match status" value="1"/>
</dbReference>
<evidence type="ECO:0000313" key="5">
    <source>
        <dbReference type="WBParaSite" id="DME_0000161701-mRNA-1"/>
    </source>
</evidence>
<name>A0A0N4U4B5_DRAME</name>
<dbReference type="EMBL" id="UYYG01001154">
    <property type="protein sequence ID" value="VDN56004.1"/>
    <property type="molecule type" value="Genomic_DNA"/>
</dbReference>